<dbReference type="OrthoDB" id="5501831at2"/>
<dbReference type="Proteomes" id="UP000011131">
    <property type="component" value="Chromosome"/>
</dbReference>
<dbReference type="AlphaFoldDB" id="L7U006"/>
<dbReference type="Pfam" id="PF01593">
    <property type="entry name" value="Amino_oxidase"/>
    <property type="match status" value="1"/>
</dbReference>
<dbReference type="GO" id="GO:0016491">
    <property type="term" value="F:oxidoreductase activity"/>
    <property type="evidence" value="ECO:0007669"/>
    <property type="project" value="InterPro"/>
</dbReference>
<dbReference type="RefSeq" id="WP_015345826.1">
    <property type="nucleotide sequence ID" value="NC_020126.1"/>
</dbReference>
<dbReference type="InterPro" id="IPR036188">
    <property type="entry name" value="FAD/NAD-bd_sf"/>
</dbReference>
<dbReference type="Gene3D" id="3.90.660.50">
    <property type="match status" value="1"/>
</dbReference>
<evidence type="ECO:0000313" key="2">
    <source>
        <dbReference type="EMBL" id="AGC41563.1"/>
    </source>
</evidence>
<dbReference type="EMBL" id="CP004025">
    <property type="protein sequence ID" value="AGC41563.1"/>
    <property type="molecule type" value="Genomic_DNA"/>
</dbReference>
<dbReference type="InterPro" id="IPR002937">
    <property type="entry name" value="Amino_oxidase"/>
</dbReference>
<dbReference type="HOGENOM" id="CLU_028676_0_0_7"/>
<proteinExistence type="predicted"/>
<reference evidence="2 3" key="1">
    <citation type="journal article" date="2013" name="Genome Announc.">
        <title>Complete genome sequence of Myxococcus stipitatus strain DSM 14675, a fruiting myxobacterium.</title>
        <authorList>
            <person name="Huntley S."/>
            <person name="Kneip S."/>
            <person name="Treuner-Lange A."/>
            <person name="Sogaard-Andersen L."/>
        </authorList>
    </citation>
    <scope>NUCLEOTIDE SEQUENCE [LARGE SCALE GENOMIC DNA]</scope>
    <source>
        <strain evidence="3">DSM 14675 / JCM 12634 / Mx s8</strain>
    </source>
</reference>
<name>L7U006_MYXSD</name>
<dbReference type="PANTHER" id="PTHR42923">
    <property type="entry name" value="PROTOPORPHYRINOGEN OXIDASE"/>
    <property type="match status" value="1"/>
</dbReference>
<dbReference type="eggNOG" id="COG1232">
    <property type="taxonomic scope" value="Bacteria"/>
</dbReference>
<organism evidence="2 3">
    <name type="scientific">Myxococcus stipitatus (strain DSM 14675 / JCM 12634 / Mx s8)</name>
    <dbReference type="NCBI Taxonomy" id="1278073"/>
    <lineage>
        <taxon>Bacteria</taxon>
        <taxon>Pseudomonadati</taxon>
        <taxon>Myxococcota</taxon>
        <taxon>Myxococcia</taxon>
        <taxon>Myxococcales</taxon>
        <taxon>Cystobacterineae</taxon>
        <taxon>Myxococcaceae</taxon>
        <taxon>Myxococcus</taxon>
    </lineage>
</organism>
<dbReference type="PRINTS" id="PR00419">
    <property type="entry name" value="ADXRDTASE"/>
</dbReference>
<dbReference type="SUPFAM" id="SSF51905">
    <property type="entry name" value="FAD/NAD(P)-binding domain"/>
    <property type="match status" value="1"/>
</dbReference>
<evidence type="ECO:0000259" key="1">
    <source>
        <dbReference type="Pfam" id="PF01593"/>
    </source>
</evidence>
<dbReference type="PANTHER" id="PTHR42923:SF3">
    <property type="entry name" value="PROTOPORPHYRINOGEN OXIDASE"/>
    <property type="match status" value="1"/>
</dbReference>
<sequence length="437" mass="45186">MTAKKVAVVGGGLGGLTAAALLARGGCAVTLFERSKHLGGRGQTSEVDGFKFNLGPRALAVAGAGMRVLGRLGVKPQGHVPGQKGGTYALRAGRLHTLPRGPVSLLTSDLLGLAGKLELARFLGGMPRVDADALEDVSMKAWLDTRVSSDEVREVAGALVRVASYCADLDVLSAQAAVRQLQQALKANVLYVDGGWASLVTSVTAVAREAGVRVELSAKVDHVVVKDGQVVGLRLGDGTVHAADAVVVAGAPGDVAAMLPGDEVLERQAAAATPVKAATLELGLSRLPKPQALFALGIDGPWYASVHSAYAKLGPEGGAMVHVMKYLTEADGPTSEAELEAVMDTLQPGWREVLVARRFRPSLVVTHLLPTAKDGGLSGRPTPQVPHVGGLFRVGDWVGDEGMLVDASFASAEAVEHALLRRGRHAAAEPLRMAAGA</sequence>
<protein>
    <submittedName>
        <fullName evidence="2">Amine oxidase</fullName>
    </submittedName>
</protein>
<dbReference type="InterPro" id="IPR050464">
    <property type="entry name" value="Zeta_carotene_desat/Oxidored"/>
</dbReference>
<gene>
    <name evidence="2" type="ordered locus">MYSTI_00204</name>
</gene>
<dbReference type="Gene3D" id="3.50.50.60">
    <property type="entry name" value="FAD/NAD(P)-binding domain"/>
    <property type="match status" value="1"/>
</dbReference>
<accession>L7U006</accession>
<dbReference type="KEGG" id="msd:MYSTI_00204"/>
<keyword evidence="3" id="KW-1185">Reference proteome</keyword>
<dbReference type="STRING" id="1278073.MYSTI_00204"/>
<dbReference type="PATRIC" id="fig|1278073.3.peg.217"/>
<feature type="domain" description="Amine oxidase" evidence="1">
    <location>
        <begin position="13"/>
        <end position="278"/>
    </location>
</feature>
<evidence type="ECO:0000313" key="3">
    <source>
        <dbReference type="Proteomes" id="UP000011131"/>
    </source>
</evidence>